<accession>A0A6J5T193</accession>
<dbReference type="EMBL" id="LR797503">
    <property type="protein sequence ID" value="CAB4221036.1"/>
    <property type="molecule type" value="Genomic_DNA"/>
</dbReference>
<keyword evidence="2" id="KW-0472">Membrane</keyword>
<evidence type="ECO:0000256" key="2">
    <source>
        <dbReference type="SAM" id="Phobius"/>
    </source>
</evidence>
<name>A0A6J5T193_9CAUD</name>
<gene>
    <name evidence="3" type="ORF">UFOVP1636_112</name>
</gene>
<feature type="coiled-coil region" evidence="1">
    <location>
        <begin position="63"/>
        <end position="90"/>
    </location>
</feature>
<organism evidence="3">
    <name type="scientific">uncultured Caudovirales phage</name>
    <dbReference type="NCBI Taxonomy" id="2100421"/>
    <lineage>
        <taxon>Viruses</taxon>
        <taxon>Duplodnaviria</taxon>
        <taxon>Heunggongvirae</taxon>
        <taxon>Uroviricota</taxon>
        <taxon>Caudoviricetes</taxon>
        <taxon>Peduoviridae</taxon>
        <taxon>Maltschvirus</taxon>
        <taxon>Maltschvirus maltsch</taxon>
    </lineage>
</organism>
<keyword evidence="2" id="KW-0812">Transmembrane</keyword>
<protein>
    <submittedName>
        <fullName evidence="3">Uncharacterized protein</fullName>
    </submittedName>
</protein>
<keyword evidence="2" id="KW-1133">Transmembrane helix</keyword>
<reference evidence="3" key="1">
    <citation type="submission" date="2020-05" db="EMBL/GenBank/DDBJ databases">
        <authorList>
            <person name="Chiriac C."/>
            <person name="Salcher M."/>
            <person name="Ghai R."/>
            <person name="Kavagutti S V."/>
        </authorList>
    </citation>
    <scope>NUCLEOTIDE SEQUENCE</scope>
</reference>
<sequence length="153" mass="17076">MWLMNFLPDWIFHAVLLAGVLGLLASLVLKFIPVIGTYKLPIQVGAILLIVTGVWFEGAMSNQAAWEARVAEMQVKVAEAEAKSQETNVQIITKTVKKLELVRTRGDDIINYVDREVVKDREVIKFVENCPIPQIIVNTHNAAALNQPIEANK</sequence>
<keyword evidence="1" id="KW-0175">Coiled coil</keyword>
<evidence type="ECO:0000313" key="3">
    <source>
        <dbReference type="EMBL" id="CAB4221036.1"/>
    </source>
</evidence>
<feature type="transmembrane region" description="Helical" evidence="2">
    <location>
        <begin position="40"/>
        <end position="59"/>
    </location>
</feature>
<proteinExistence type="predicted"/>
<evidence type="ECO:0000256" key="1">
    <source>
        <dbReference type="SAM" id="Coils"/>
    </source>
</evidence>